<dbReference type="Gramene" id="ABO99554">
    <property type="protein sequence ID" value="ABO99554"/>
    <property type="gene ID" value="OSTLU_18081"/>
</dbReference>
<dbReference type="PANTHER" id="PTHR19316">
    <property type="entry name" value="PROTEIN FOLDING REGULATOR"/>
    <property type="match status" value="1"/>
</dbReference>
<dbReference type="GO" id="GO:0005783">
    <property type="term" value="C:endoplasmic reticulum"/>
    <property type="evidence" value="ECO:0007669"/>
    <property type="project" value="TreeGrafter"/>
</dbReference>
<dbReference type="OrthoDB" id="501159at2759"/>
<dbReference type="EMBL" id="CP000594">
    <property type="protein sequence ID" value="ABO99554.1"/>
    <property type="molecule type" value="Genomic_DNA"/>
</dbReference>
<dbReference type="Gramene" id="ABO99519">
    <property type="protein sequence ID" value="ABO99519"/>
    <property type="gene ID" value="OSTLU_25482"/>
</dbReference>
<evidence type="ECO:0000313" key="3">
    <source>
        <dbReference type="Proteomes" id="UP000001568"/>
    </source>
</evidence>
<sequence>MAAAPSPHALARECGEVVRDARKNETKARRVRALEILYDLVAPIELANDLDKLGVAEALIGALRDEDEDVASAAASALAAAASNNVVVQGIIHERRGFDALLELVSSPATPAEVRHKSLWVLGMCARTHEASRADFFAAGGAGVLADILSPKTPVKTRTRAMVLFGDLVLIDGVADAMFADVKVAKSLLEDVVASALDADASLDAREKAIGALLAARERGPEIVRHTLDGFKRDLSTLADAFDAAAKAEDDDSAADISRLARALSVSPRVEL</sequence>
<dbReference type="GeneID" id="5005567"/>
<dbReference type="Proteomes" id="UP000001568">
    <property type="component" value="Chromosome 14"/>
</dbReference>
<reference evidence="1 3" key="1">
    <citation type="journal article" date="2007" name="Proc. Natl. Acad. Sci. U.S.A.">
        <title>The tiny eukaryote Ostreococcus provides genomic insights into the paradox of plankton speciation.</title>
        <authorList>
            <person name="Palenik B."/>
            <person name="Grimwood J."/>
            <person name="Aerts A."/>
            <person name="Rouze P."/>
            <person name="Salamov A."/>
            <person name="Putnam N."/>
            <person name="Dupont C."/>
            <person name="Jorgensen R."/>
            <person name="Derelle E."/>
            <person name="Rombauts S."/>
            <person name="Zhou K."/>
            <person name="Otillar R."/>
            <person name="Merchant S.S."/>
            <person name="Podell S."/>
            <person name="Gaasterland T."/>
            <person name="Napoli C."/>
            <person name="Gendler K."/>
            <person name="Manuell A."/>
            <person name="Tai V."/>
            <person name="Vallon O."/>
            <person name="Piganeau G."/>
            <person name="Jancek S."/>
            <person name="Heijde M."/>
            <person name="Jabbari K."/>
            <person name="Bowler C."/>
            <person name="Lohr M."/>
            <person name="Robbens S."/>
            <person name="Werner G."/>
            <person name="Dubchak I."/>
            <person name="Pazour G.J."/>
            <person name="Ren Q."/>
            <person name="Paulsen I."/>
            <person name="Delwiche C."/>
            <person name="Schmutz J."/>
            <person name="Rokhsar D."/>
            <person name="Van de Peer Y."/>
            <person name="Moreau H."/>
            <person name="Grigoriev I.V."/>
        </authorList>
    </citation>
    <scope>NUCLEOTIDE SEQUENCE [LARGE SCALE GENOMIC DNA]</scope>
    <source>
        <strain evidence="1 3">CCE9901</strain>
    </source>
</reference>
<proteinExistence type="predicted"/>
<dbReference type="eggNOG" id="KOG2160">
    <property type="taxonomic scope" value="Eukaryota"/>
</dbReference>
<dbReference type="RefSeq" id="XP_001421261.1">
    <property type="nucleotide sequence ID" value="XM_001421224.1"/>
</dbReference>
<keyword evidence="3" id="KW-1185">Reference proteome</keyword>
<dbReference type="Gene3D" id="1.25.10.10">
    <property type="entry name" value="Leucine-rich Repeat Variant"/>
    <property type="match status" value="1"/>
</dbReference>
<dbReference type="KEGG" id="olu:OSTLU_25482"/>
<name>A4S780_OSTLU</name>
<dbReference type="KEGG" id="olu:OSTLU_18081"/>
<dbReference type="EMBL" id="CP000594">
    <property type="protein sequence ID" value="ABO99519.1"/>
    <property type="molecule type" value="Genomic_DNA"/>
</dbReference>
<dbReference type="InterPro" id="IPR011989">
    <property type="entry name" value="ARM-like"/>
</dbReference>
<dbReference type="AlphaFoldDB" id="A4S780"/>
<dbReference type="InterPro" id="IPR016024">
    <property type="entry name" value="ARM-type_fold"/>
</dbReference>
<dbReference type="HOGENOM" id="CLU_061272_0_0_1"/>
<dbReference type="PANTHER" id="PTHR19316:SF32">
    <property type="entry name" value="ARM REPEAT SUPERFAMILY PROTEIN"/>
    <property type="match status" value="1"/>
</dbReference>
<dbReference type="GO" id="GO:0000774">
    <property type="term" value="F:adenyl-nucleotide exchange factor activity"/>
    <property type="evidence" value="ECO:0007669"/>
    <property type="project" value="TreeGrafter"/>
</dbReference>
<dbReference type="STRING" id="436017.A4S780"/>
<evidence type="ECO:0008006" key="4">
    <source>
        <dbReference type="Google" id="ProtNLM"/>
    </source>
</evidence>
<gene>
    <name evidence="2" type="ORF">OSTLU_18081</name>
    <name evidence="1" type="ORF">OSTLU_25482</name>
</gene>
<organism evidence="1 3">
    <name type="scientific">Ostreococcus lucimarinus (strain CCE9901)</name>
    <dbReference type="NCBI Taxonomy" id="436017"/>
    <lineage>
        <taxon>Eukaryota</taxon>
        <taxon>Viridiplantae</taxon>
        <taxon>Chlorophyta</taxon>
        <taxon>Mamiellophyceae</taxon>
        <taxon>Mamiellales</taxon>
        <taxon>Bathycoccaceae</taxon>
        <taxon>Ostreococcus</taxon>
    </lineage>
</organism>
<evidence type="ECO:0000313" key="1">
    <source>
        <dbReference type="EMBL" id="ABO99519.1"/>
    </source>
</evidence>
<dbReference type="GeneID" id="5005493"/>
<evidence type="ECO:0000313" key="2">
    <source>
        <dbReference type="EMBL" id="ABO99554.1"/>
    </source>
</evidence>
<dbReference type="RefSeq" id="XP_001421226.1">
    <property type="nucleotide sequence ID" value="XM_001421189.1"/>
</dbReference>
<dbReference type="SUPFAM" id="SSF48371">
    <property type="entry name" value="ARM repeat"/>
    <property type="match status" value="1"/>
</dbReference>
<protein>
    <recommendedName>
        <fullName evidence="4">Nucleotide exchange factor Fes1 domain-containing protein</fullName>
    </recommendedName>
</protein>
<accession>A4S780</accession>
<dbReference type="InterPro" id="IPR050693">
    <property type="entry name" value="Hsp70_NEF-Inhibitors"/>
</dbReference>